<evidence type="ECO:0008006" key="3">
    <source>
        <dbReference type="Google" id="ProtNLM"/>
    </source>
</evidence>
<accession>A0A8C4U2U2</accession>
<reference evidence="1" key="1">
    <citation type="submission" date="2025-08" db="UniProtKB">
        <authorList>
            <consortium name="Ensembl"/>
        </authorList>
    </citation>
    <scope>IDENTIFICATION</scope>
</reference>
<evidence type="ECO:0000313" key="1">
    <source>
        <dbReference type="Ensembl" id="ENSFTIP00000004624.1"/>
    </source>
</evidence>
<dbReference type="OMA" id="CETEMGK"/>
<dbReference type="OrthoDB" id="9201750at2759"/>
<dbReference type="Ensembl" id="ENSFTIT00000004846.1">
    <property type="protein sequence ID" value="ENSFTIP00000004624.1"/>
    <property type="gene ID" value="ENSFTIG00000003201.1"/>
</dbReference>
<dbReference type="Pfam" id="PF08189">
    <property type="entry name" value="Meleagrin"/>
    <property type="match status" value="1"/>
</dbReference>
<keyword evidence="2" id="KW-1185">Reference proteome</keyword>
<dbReference type="Gene3D" id="3.10.360.10">
    <property type="entry name" value="Antimicrobial Peptide, Beta-defensin 2, Chain A"/>
    <property type="match status" value="1"/>
</dbReference>
<dbReference type="Proteomes" id="UP000694562">
    <property type="component" value="Unplaced"/>
</dbReference>
<evidence type="ECO:0000313" key="2">
    <source>
        <dbReference type="Proteomes" id="UP000694562"/>
    </source>
</evidence>
<proteinExistence type="predicted"/>
<reference evidence="1" key="2">
    <citation type="submission" date="2025-09" db="UniProtKB">
        <authorList>
            <consortium name="Ensembl"/>
        </authorList>
    </citation>
    <scope>IDENTIFICATION</scope>
</reference>
<dbReference type="InterPro" id="IPR012573">
    <property type="entry name" value="Meleagrin/Cygnin"/>
</dbReference>
<dbReference type="AlphaFoldDB" id="A0A8C4U2U2"/>
<name>A0A8C4U2U2_FALTI</name>
<sequence>TTLPCLPLAGYGQIRKHCPKVGYCSSKCSKADVWSFSSDCKYYCCIPPGWKAK</sequence>
<organism evidence="1 2">
    <name type="scientific">Falco tinnunculus</name>
    <name type="common">Common kestrel</name>
    <dbReference type="NCBI Taxonomy" id="100819"/>
    <lineage>
        <taxon>Eukaryota</taxon>
        <taxon>Metazoa</taxon>
        <taxon>Chordata</taxon>
        <taxon>Craniata</taxon>
        <taxon>Vertebrata</taxon>
        <taxon>Euteleostomi</taxon>
        <taxon>Archelosauria</taxon>
        <taxon>Archosauria</taxon>
        <taxon>Dinosauria</taxon>
        <taxon>Saurischia</taxon>
        <taxon>Theropoda</taxon>
        <taxon>Coelurosauria</taxon>
        <taxon>Aves</taxon>
        <taxon>Neognathae</taxon>
        <taxon>Neoaves</taxon>
        <taxon>Telluraves</taxon>
        <taxon>Australaves</taxon>
        <taxon>Falconiformes</taxon>
        <taxon>Falconidae</taxon>
        <taxon>Falco</taxon>
    </lineage>
</organism>
<protein>
    <recommendedName>
        <fullName evidence="3">Cygnin</fullName>
    </recommendedName>
</protein>